<evidence type="ECO:0000313" key="16">
    <source>
        <dbReference type="Proteomes" id="UP000494117"/>
    </source>
</evidence>
<evidence type="ECO:0000256" key="8">
    <source>
        <dbReference type="ARBA" id="ARBA00022840"/>
    </source>
</evidence>
<dbReference type="GO" id="GO:0046872">
    <property type="term" value="F:metal ion binding"/>
    <property type="evidence" value="ECO:0007669"/>
    <property type="project" value="UniProtKB-KW"/>
</dbReference>
<evidence type="ECO:0000256" key="2">
    <source>
        <dbReference type="ARBA" id="ARBA00022679"/>
    </source>
</evidence>
<protein>
    <submittedName>
        <fullName evidence="15">Multifunctional CCA protein</fullName>
    </submittedName>
</protein>
<dbReference type="RefSeq" id="WP_175209340.1">
    <property type="nucleotide sequence ID" value="NZ_CADILG010000042.1"/>
</dbReference>
<evidence type="ECO:0000256" key="9">
    <source>
        <dbReference type="ARBA" id="ARBA00022842"/>
    </source>
</evidence>
<evidence type="ECO:0000256" key="11">
    <source>
        <dbReference type="RuleBase" id="RU003953"/>
    </source>
</evidence>
<dbReference type="GO" id="GO:0004810">
    <property type="term" value="F:CCA tRNA nucleotidyltransferase activity"/>
    <property type="evidence" value="ECO:0007669"/>
    <property type="project" value="InterPro"/>
</dbReference>
<organism evidence="15 16">
    <name type="scientific">Achromobacter anxifer</name>
    <dbReference type="NCBI Taxonomy" id="1287737"/>
    <lineage>
        <taxon>Bacteria</taxon>
        <taxon>Pseudomonadati</taxon>
        <taxon>Pseudomonadota</taxon>
        <taxon>Betaproteobacteria</taxon>
        <taxon>Burkholderiales</taxon>
        <taxon>Alcaligenaceae</taxon>
        <taxon>Achromobacter</taxon>
    </lineage>
</organism>
<dbReference type="Pfam" id="PF01743">
    <property type="entry name" value="PolyA_pol"/>
    <property type="match status" value="1"/>
</dbReference>
<evidence type="ECO:0000256" key="6">
    <source>
        <dbReference type="ARBA" id="ARBA00022741"/>
    </source>
</evidence>
<evidence type="ECO:0000256" key="3">
    <source>
        <dbReference type="ARBA" id="ARBA00022694"/>
    </source>
</evidence>
<evidence type="ECO:0000259" key="14">
    <source>
        <dbReference type="Pfam" id="PF12627"/>
    </source>
</evidence>
<evidence type="ECO:0000256" key="1">
    <source>
        <dbReference type="ARBA" id="ARBA00001946"/>
    </source>
</evidence>
<dbReference type="EMBL" id="CADILG010000042">
    <property type="protein sequence ID" value="CAB3909647.1"/>
    <property type="molecule type" value="Genomic_DNA"/>
</dbReference>
<dbReference type="PANTHER" id="PTHR47545">
    <property type="entry name" value="MULTIFUNCTIONAL CCA PROTEIN"/>
    <property type="match status" value="1"/>
</dbReference>
<dbReference type="SUPFAM" id="SSF81891">
    <property type="entry name" value="Poly A polymerase C-terminal region-like"/>
    <property type="match status" value="1"/>
</dbReference>
<keyword evidence="6" id="KW-0547">Nucleotide-binding</keyword>
<dbReference type="GO" id="GO:0001680">
    <property type="term" value="P:tRNA 3'-terminal CCA addition"/>
    <property type="evidence" value="ECO:0007669"/>
    <property type="project" value="InterPro"/>
</dbReference>
<keyword evidence="7" id="KW-0692">RNA repair</keyword>
<dbReference type="SUPFAM" id="SSF81301">
    <property type="entry name" value="Nucleotidyltransferase"/>
    <property type="match status" value="1"/>
</dbReference>
<evidence type="ECO:0000256" key="12">
    <source>
        <dbReference type="SAM" id="MobiDB-lite"/>
    </source>
</evidence>
<dbReference type="InterPro" id="IPR032828">
    <property type="entry name" value="PolyA_RNA-bd"/>
</dbReference>
<feature type="compositionally biased region" description="Low complexity" evidence="12">
    <location>
        <begin position="283"/>
        <end position="298"/>
    </location>
</feature>
<dbReference type="InterPro" id="IPR043519">
    <property type="entry name" value="NT_sf"/>
</dbReference>
<evidence type="ECO:0000256" key="10">
    <source>
        <dbReference type="ARBA" id="ARBA00022884"/>
    </source>
</evidence>
<dbReference type="CDD" id="cd05398">
    <property type="entry name" value="NT_ClassII-CCAase"/>
    <property type="match status" value="1"/>
</dbReference>
<dbReference type="Pfam" id="PF12627">
    <property type="entry name" value="PolyA_pol_RNAbd"/>
    <property type="match status" value="1"/>
</dbReference>
<feature type="domain" description="tRNA nucleotidyltransferase/poly(A) polymerase RNA and SrmB- binding" evidence="14">
    <location>
        <begin position="156"/>
        <end position="217"/>
    </location>
</feature>
<name>A0A6S7EIP8_9BURK</name>
<keyword evidence="2 11" id="KW-0808">Transferase</keyword>
<sequence>MTRDPATDGLQVYIVGGAVRDALLGLPPGDHDWVVVGATPEDMARRGFVPVGGDFPVFLHPRSKEEYALARTERKSGRGYKGFTFYTGADVTLEEDLRRRDLTVNAIAQKQDGELVDPLGGAADVRDRIFRHVGEAFEEDPVRILRLARFAARFADFSVAPETLELCRRMVEAGEADALVAERVWKELSRGLMAAAPSRMLGILQQCGALARVMPELQGVEQIAAEVDRAAAQGLSLPGRYALLCRLTPQRDAMGRRLRVPTECNDYARLLPEVLAGLDAAEQGAGQGSGQNASQGTAPVSGPGADPADAQLALMERADALRKPERFLDLLDAAAVLRAVDRAAWQSLVAVVRGVDAGAIAKACAGSPARIKEQVRAARLERLRAQ</sequence>
<evidence type="ECO:0000256" key="4">
    <source>
        <dbReference type="ARBA" id="ARBA00022695"/>
    </source>
</evidence>
<dbReference type="AlphaFoldDB" id="A0A6S7EIP8"/>
<dbReference type="InterPro" id="IPR050124">
    <property type="entry name" value="tRNA_CCA-adding_enzyme"/>
</dbReference>
<keyword evidence="4" id="KW-0548">Nucleotidyltransferase</keyword>
<keyword evidence="5" id="KW-0479">Metal-binding</keyword>
<dbReference type="Proteomes" id="UP000494117">
    <property type="component" value="Unassembled WGS sequence"/>
</dbReference>
<dbReference type="PIRSF" id="PIRSF000813">
    <property type="entry name" value="CCA_bact"/>
    <property type="match status" value="1"/>
</dbReference>
<evidence type="ECO:0000313" key="15">
    <source>
        <dbReference type="EMBL" id="CAB3909647.1"/>
    </source>
</evidence>
<gene>
    <name evidence="15" type="primary">cca</name>
    <name evidence="15" type="ORF">LMG26858_04665</name>
</gene>
<dbReference type="InterPro" id="IPR002646">
    <property type="entry name" value="PolA_pol_head_dom"/>
</dbReference>
<keyword evidence="16" id="KW-1185">Reference proteome</keyword>
<dbReference type="GO" id="GO:0003723">
    <property type="term" value="F:RNA binding"/>
    <property type="evidence" value="ECO:0007669"/>
    <property type="project" value="UniProtKB-KW"/>
</dbReference>
<comment type="similarity">
    <text evidence="11">Belongs to the tRNA nucleotidyltransferase/poly(A) polymerase family.</text>
</comment>
<feature type="region of interest" description="Disordered" evidence="12">
    <location>
        <begin position="283"/>
        <end position="308"/>
    </location>
</feature>
<keyword evidence="9" id="KW-0460">Magnesium</keyword>
<dbReference type="InterPro" id="IPR012006">
    <property type="entry name" value="CCA_bact"/>
</dbReference>
<comment type="cofactor">
    <cofactor evidence="1">
        <name>Mg(2+)</name>
        <dbReference type="ChEBI" id="CHEBI:18420"/>
    </cofactor>
</comment>
<dbReference type="PANTHER" id="PTHR47545:SF1">
    <property type="entry name" value="MULTIFUNCTIONAL CCA PROTEIN"/>
    <property type="match status" value="1"/>
</dbReference>
<evidence type="ECO:0000259" key="13">
    <source>
        <dbReference type="Pfam" id="PF01743"/>
    </source>
</evidence>
<dbReference type="Gene3D" id="1.10.3090.10">
    <property type="entry name" value="cca-adding enzyme, domain 2"/>
    <property type="match status" value="1"/>
</dbReference>
<keyword evidence="10 11" id="KW-0694">RNA-binding</keyword>
<evidence type="ECO:0000256" key="5">
    <source>
        <dbReference type="ARBA" id="ARBA00022723"/>
    </source>
</evidence>
<proteinExistence type="inferred from homology"/>
<accession>A0A6S7EIP8</accession>
<feature type="domain" description="Poly A polymerase head" evidence="13">
    <location>
        <begin position="12"/>
        <end position="130"/>
    </location>
</feature>
<dbReference type="GO" id="GO:0005524">
    <property type="term" value="F:ATP binding"/>
    <property type="evidence" value="ECO:0007669"/>
    <property type="project" value="UniProtKB-KW"/>
</dbReference>
<dbReference type="Gene3D" id="3.30.460.10">
    <property type="entry name" value="Beta Polymerase, domain 2"/>
    <property type="match status" value="1"/>
</dbReference>
<reference evidence="15 16" key="1">
    <citation type="submission" date="2020-04" db="EMBL/GenBank/DDBJ databases">
        <authorList>
            <person name="De Canck E."/>
        </authorList>
    </citation>
    <scope>NUCLEOTIDE SEQUENCE [LARGE SCALE GENOMIC DNA]</scope>
    <source>
        <strain evidence="15 16">LMG 26858</strain>
    </source>
</reference>
<dbReference type="GO" id="GO:0042245">
    <property type="term" value="P:RNA repair"/>
    <property type="evidence" value="ECO:0007669"/>
    <property type="project" value="UniProtKB-KW"/>
</dbReference>
<keyword evidence="8" id="KW-0067">ATP-binding</keyword>
<evidence type="ECO:0000256" key="7">
    <source>
        <dbReference type="ARBA" id="ARBA00022800"/>
    </source>
</evidence>
<keyword evidence="3" id="KW-0819">tRNA processing</keyword>